<accession>A0A1G6Y7Y8</accession>
<organism evidence="1 2">
    <name type="scientific">Rhodococcus tukisamuensis</name>
    <dbReference type="NCBI Taxonomy" id="168276"/>
    <lineage>
        <taxon>Bacteria</taxon>
        <taxon>Bacillati</taxon>
        <taxon>Actinomycetota</taxon>
        <taxon>Actinomycetes</taxon>
        <taxon>Mycobacteriales</taxon>
        <taxon>Nocardiaceae</taxon>
        <taxon>Rhodococcus</taxon>
    </lineage>
</organism>
<gene>
    <name evidence="1" type="ORF">SAMN05444580_10763</name>
</gene>
<evidence type="ECO:0000313" key="2">
    <source>
        <dbReference type="Proteomes" id="UP000199417"/>
    </source>
</evidence>
<keyword evidence="2" id="KW-1185">Reference proteome</keyword>
<sequence>MNEFSATTDGIRGFGAAAGAMATRVQGAAVGAAAAGPALLGPAFGLIGADFVAAFAAAQGGHVRALGALAGVLDGMGGAASATADAYDAADQGVAAALRATGAGLEA</sequence>
<dbReference type="Pfam" id="PF10824">
    <property type="entry name" value="T7SS_ESX_EspC"/>
    <property type="match status" value="1"/>
</dbReference>
<dbReference type="Proteomes" id="UP000199417">
    <property type="component" value="Unassembled WGS sequence"/>
</dbReference>
<protein>
    <submittedName>
        <fullName evidence="1">Excreted virulence factor EspC, type VII ESX diderm</fullName>
    </submittedName>
</protein>
<dbReference type="AlphaFoldDB" id="A0A1G6Y7Y8"/>
<dbReference type="InterPro" id="IPR022536">
    <property type="entry name" value="EspC"/>
</dbReference>
<proteinExistence type="predicted"/>
<dbReference type="EMBL" id="FNAB01000007">
    <property type="protein sequence ID" value="SDD86093.1"/>
    <property type="molecule type" value="Genomic_DNA"/>
</dbReference>
<reference evidence="1 2" key="1">
    <citation type="submission" date="2016-10" db="EMBL/GenBank/DDBJ databases">
        <authorList>
            <person name="de Groot N.N."/>
        </authorList>
    </citation>
    <scope>NUCLEOTIDE SEQUENCE [LARGE SCALE GENOMIC DNA]</scope>
    <source>
        <strain evidence="1 2">JCM 11308</strain>
    </source>
</reference>
<evidence type="ECO:0000313" key="1">
    <source>
        <dbReference type="EMBL" id="SDD86093.1"/>
    </source>
</evidence>
<dbReference type="RefSeq" id="WP_072843690.1">
    <property type="nucleotide sequence ID" value="NZ_FNAB01000007.1"/>
</dbReference>
<name>A0A1G6Y7Y8_9NOCA</name>
<dbReference type="GO" id="GO:0009306">
    <property type="term" value="P:protein secretion"/>
    <property type="evidence" value="ECO:0007669"/>
    <property type="project" value="InterPro"/>
</dbReference>
<dbReference type="STRING" id="168276.SAMN05444580_10763"/>